<dbReference type="GeneID" id="7451759"/>
<dbReference type="eggNOG" id="KOG4717">
    <property type="taxonomic scope" value="Eukaryota"/>
</dbReference>
<reference evidence="3 4" key="2">
    <citation type="journal article" date="2008" name="Nature">
        <title>The Phaeodactylum genome reveals the evolutionary history of diatom genomes.</title>
        <authorList>
            <person name="Bowler C."/>
            <person name="Allen A.E."/>
            <person name="Badger J.H."/>
            <person name="Grimwood J."/>
            <person name="Jabbari K."/>
            <person name="Kuo A."/>
            <person name="Maheswari U."/>
            <person name="Martens C."/>
            <person name="Maumus F."/>
            <person name="Otillar R.P."/>
            <person name="Rayko E."/>
            <person name="Salamov A."/>
            <person name="Vandepoele K."/>
            <person name="Beszteri B."/>
            <person name="Gruber A."/>
            <person name="Heijde M."/>
            <person name="Katinka M."/>
            <person name="Mock T."/>
            <person name="Valentin K."/>
            <person name="Verret F."/>
            <person name="Berges J.A."/>
            <person name="Brownlee C."/>
            <person name="Cadoret J.P."/>
            <person name="Chiovitti A."/>
            <person name="Choi C.J."/>
            <person name="Coesel S."/>
            <person name="De Martino A."/>
            <person name="Detter J.C."/>
            <person name="Durkin C."/>
            <person name="Falciatore A."/>
            <person name="Fournet J."/>
            <person name="Haruta M."/>
            <person name="Huysman M.J."/>
            <person name="Jenkins B.D."/>
            <person name="Jiroutova K."/>
            <person name="Jorgensen R.E."/>
            <person name="Joubert Y."/>
            <person name="Kaplan A."/>
            <person name="Kroger N."/>
            <person name="Kroth P.G."/>
            <person name="La Roche J."/>
            <person name="Lindquist E."/>
            <person name="Lommer M."/>
            <person name="Martin-Jezequel V."/>
            <person name="Lopez P.J."/>
            <person name="Lucas S."/>
            <person name="Mangogna M."/>
            <person name="McGinnis K."/>
            <person name="Medlin L.K."/>
            <person name="Montsant A."/>
            <person name="Oudot-Le Secq M.P."/>
            <person name="Napoli C."/>
            <person name="Obornik M."/>
            <person name="Parker M.S."/>
            <person name="Petit J.L."/>
            <person name="Porcel B.M."/>
            <person name="Poulsen N."/>
            <person name="Robison M."/>
            <person name="Rychlewski L."/>
            <person name="Rynearson T.A."/>
            <person name="Schmutz J."/>
            <person name="Shapiro H."/>
            <person name="Siaut M."/>
            <person name="Stanley M."/>
            <person name="Sussman M.R."/>
            <person name="Taylor A.R."/>
            <person name="Vardi A."/>
            <person name="von Dassow P."/>
            <person name="Vyverman W."/>
            <person name="Willis A."/>
            <person name="Wyrwicz L.S."/>
            <person name="Rokhsar D.S."/>
            <person name="Weissenbach J."/>
            <person name="Armbrust E.V."/>
            <person name="Green B.R."/>
            <person name="Van de Peer Y."/>
            <person name="Grigoriev I.V."/>
        </authorList>
    </citation>
    <scope>NUCLEOTIDE SEQUENCE [LARGE SCALE GENOMIC DNA]</scope>
    <source>
        <strain evidence="3 4">CCMP1335</strain>
    </source>
</reference>
<accession>B8C236</accession>
<dbReference type="GO" id="GO:0004672">
    <property type="term" value="F:protein kinase activity"/>
    <property type="evidence" value="ECO:0007669"/>
    <property type="project" value="InterPro"/>
</dbReference>
<evidence type="ECO:0000256" key="1">
    <source>
        <dbReference type="SAM" id="MobiDB-lite"/>
    </source>
</evidence>
<dbReference type="PANTHER" id="PTHR44167:SF30">
    <property type="entry name" value="PHOSPHORYLASE KINASE"/>
    <property type="match status" value="1"/>
</dbReference>
<dbReference type="Gene3D" id="3.30.200.20">
    <property type="entry name" value="Phosphorylase Kinase, domain 1"/>
    <property type="match status" value="1"/>
</dbReference>
<dbReference type="Pfam" id="PF00069">
    <property type="entry name" value="Pkinase"/>
    <property type="match status" value="1"/>
</dbReference>
<dbReference type="HOGENOM" id="CLU_579418_0_0_1"/>
<dbReference type="AlphaFoldDB" id="B8C236"/>
<protein>
    <recommendedName>
        <fullName evidence="2">Protein kinase domain-containing protein</fullName>
    </recommendedName>
</protein>
<sequence length="472" mass="51766">MAEDNNWPSDINEEYQRVRPLGKGAFGLVWLAKAKEHSVHGAPCVPEEAALDPDDDANDDDSVDTFEREDQFDSQHDTSSNKKSIDNPEYVAIKRIHASDDGEKQYAAREIAILSEINHPNVIRCLQSVETPGSRLVVMTLADGPNLQDIATYGGALSISLARLATRHLIAAVSYLHGRGVIHRDIKPENCILTKVNASMHVALDKDVWKTNDIFWDDNHNFDDKVWKVVLVDFGFAKALTPAEVGKRQSVRTLVQRTIQKQASLHDASNNIRGIAANSKPTMISKGKTKSKFIGRSSSFQRMPIRAMSSVGTRAFAAPEVTKVREKAPNDAALSTHVSDYGLISDAYSVGCTIKVLLTGVPADITDVLGFISSNDNLLLDILSTIFACGKKDKSKRKPRYKFLDETPKPARELVGKLMKTNVEDRLTIPLACEEPWVKGGCSTNDPIVSLPQGDISVDDGGPIVCLKCALH</sequence>
<dbReference type="InParanoid" id="B8C236"/>
<dbReference type="PROSITE" id="PS50011">
    <property type="entry name" value="PROTEIN_KINASE_DOM"/>
    <property type="match status" value="1"/>
</dbReference>
<name>B8C236_THAPS</name>
<proteinExistence type="predicted"/>
<dbReference type="EMBL" id="CM000642">
    <property type="protein sequence ID" value="EED91873.1"/>
    <property type="molecule type" value="Genomic_DNA"/>
</dbReference>
<dbReference type="Proteomes" id="UP000001449">
    <property type="component" value="Chromosome 5"/>
</dbReference>
<dbReference type="KEGG" id="tps:THAPSDRAFT_22607"/>
<dbReference type="RefSeq" id="XP_002290121.1">
    <property type="nucleotide sequence ID" value="XM_002290085.1"/>
</dbReference>
<keyword evidence="4" id="KW-1185">Reference proteome</keyword>
<evidence type="ECO:0000313" key="3">
    <source>
        <dbReference type="EMBL" id="EED91873.1"/>
    </source>
</evidence>
<dbReference type="Gene3D" id="1.10.510.10">
    <property type="entry name" value="Transferase(Phosphotransferase) domain 1"/>
    <property type="match status" value="1"/>
</dbReference>
<dbReference type="InterPro" id="IPR008271">
    <property type="entry name" value="Ser/Thr_kinase_AS"/>
</dbReference>
<dbReference type="SMART" id="SM00220">
    <property type="entry name" value="S_TKc"/>
    <property type="match status" value="1"/>
</dbReference>
<dbReference type="PROSITE" id="PS00108">
    <property type="entry name" value="PROTEIN_KINASE_ST"/>
    <property type="match status" value="1"/>
</dbReference>
<dbReference type="SUPFAM" id="SSF56112">
    <property type="entry name" value="Protein kinase-like (PK-like)"/>
    <property type="match status" value="1"/>
</dbReference>
<organism evidence="3 4">
    <name type="scientific">Thalassiosira pseudonana</name>
    <name type="common">Marine diatom</name>
    <name type="synonym">Cyclotella nana</name>
    <dbReference type="NCBI Taxonomy" id="35128"/>
    <lineage>
        <taxon>Eukaryota</taxon>
        <taxon>Sar</taxon>
        <taxon>Stramenopiles</taxon>
        <taxon>Ochrophyta</taxon>
        <taxon>Bacillariophyta</taxon>
        <taxon>Coscinodiscophyceae</taxon>
        <taxon>Thalassiosirophycidae</taxon>
        <taxon>Thalassiosirales</taxon>
        <taxon>Thalassiosiraceae</taxon>
        <taxon>Thalassiosira</taxon>
    </lineage>
</organism>
<feature type="domain" description="Protein kinase" evidence="2">
    <location>
        <begin position="15"/>
        <end position="438"/>
    </location>
</feature>
<dbReference type="CDD" id="cd00180">
    <property type="entry name" value="PKc"/>
    <property type="match status" value="1"/>
</dbReference>
<gene>
    <name evidence="3" type="ORF">THAPSDRAFT_22607</name>
</gene>
<dbReference type="InterPro" id="IPR000719">
    <property type="entry name" value="Prot_kinase_dom"/>
</dbReference>
<feature type="compositionally biased region" description="Acidic residues" evidence="1">
    <location>
        <begin position="49"/>
        <end position="64"/>
    </location>
</feature>
<dbReference type="PANTHER" id="PTHR44167">
    <property type="entry name" value="OVARIAN-SPECIFIC SERINE/THREONINE-PROTEIN KINASE LOK-RELATED"/>
    <property type="match status" value="1"/>
</dbReference>
<feature type="compositionally biased region" description="Basic and acidic residues" evidence="1">
    <location>
        <begin position="65"/>
        <end position="85"/>
    </location>
</feature>
<dbReference type="InterPro" id="IPR011009">
    <property type="entry name" value="Kinase-like_dom_sf"/>
</dbReference>
<evidence type="ECO:0000313" key="4">
    <source>
        <dbReference type="Proteomes" id="UP000001449"/>
    </source>
</evidence>
<evidence type="ECO:0000259" key="2">
    <source>
        <dbReference type="PROSITE" id="PS50011"/>
    </source>
</evidence>
<dbReference type="GO" id="GO:0005524">
    <property type="term" value="F:ATP binding"/>
    <property type="evidence" value="ECO:0007669"/>
    <property type="project" value="InterPro"/>
</dbReference>
<reference evidence="3 4" key="1">
    <citation type="journal article" date="2004" name="Science">
        <title>The genome of the diatom Thalassiosira pseudonana: ecology, evolution, and metabolism.</title>
        <authorList>
            <person name="Armbrust E.V."/>
            <person name="Berges J.A."/>
            <person name="Bowler C."/>
            <person name="Green B.R."/>
            <person name="Martinez D."/>
            <person name="Putnam N.H."/>
            <person name="Zhou S."/>
            <person name="Allen A.E."/>
            <person name="Apt K.E."/>
            <person name="Bechner M."/>
            <person name="Brzezinski M.A."/>
            <person name="Chaal B.K."/>
            <person name="Chiovitti A."/>
            <person name="Davis A.K."/>
            <person name="Demarest M.S."/>
            <person name="Detter J.C."/>
            <person name="Glavina T."/>
            <person name="Goodstein D."/>
            <person name="Hadi M.Z."/>
            <person name="Hellsten U."/>
            <person name="Hildebrand M."/>
            <person name="Jenkins B.D."/>
            <person name="Jurka J."/>
            <person name="Kapitonov V.V."/>
            <person name="Kroger N."/>
            <person name="Lau W.W."/>
            <person name="Lane T.W."/>
            <person name="Larimer F.W."/>
            <person name="Lippmeier J.C."/>
            <person name="Lucas S."/>
            <person name="Medina M."/>
            <person name="Montsant A."/>
            <person name="Obornik M."/>
            <person name="Parker M.S."/>
            <person name="Palenik B."/>
            <person name="Pazour G.J."/>
            <person name="Richardson P.M."/>
            <person name="Rynearson T.A."/>
            <person name="Saito M.A."/>
            <person name="Schwartz D.C."/>
            <person name="Thamatrakoln K."/>
            <person name="Valentin K."/>
            <person name="Vardi A."/>
            <person name="Wilkerson F.P."/>
            <person name="Rokhsar D.S."/>
        </authorList>
    </citation>
    <scope>NUCLEOTIDE SEQUENCE [LARGE SCALE GENOMIC DNA]</scope>
    <source>
        <strain evidence="3 4">CCMP1335</strain>
    </source>
</reference>
<dbReference type="OMA" id="NINDRNC"/>
<feature type="region of interest" description="Disordered" evidence="1">
    <location>
        <begin position="43"/>
        <end position="85"/>
    </location>
</feature>
<dbReference type="PaxDb" id="35128-Thaps22607"/>